<dbReference type="Pfam" id="PF01261">
    <property type="entry name" value="AP_endonuc_2"/>
    <property type="match status" value="1"/>
</dbReference>
<comment type="caution">
    <text evidence="3">The sequence shown here is derived from an EMBL/GenBank/DDBJ whole genome shotgun (WGS) entry which is preliminary data.</text>
</comment>
<dbReference type="PANTHER" id="PTHR43489:SF7">
    <property type="entry name" value="3-DEHYDRO-D-GULOSIDE 4-EPIMERASE-RELATED"/>
    <property type="match status" value="1"/>
</dbReference>
<dbReference type="SUPFAM" id="SSF51658">
    <property type="entry name" value="Xylose isomerase-like"/>
    <property type="match status" value="1"/>
</dbReference>
<proteinExistence type="predicted"/>
<protein>
    <submittedName>
        <fullName evidence="3">Sugar phosphate isomerase/epimerase</fullName>
    </submittedName>
</protein>
<dbReference type="GO" id="GO:0016853">
    <property type="term" value="F:isomerase activity"/>
    <property type="evidence" value="ECO:0007669"/>
    <property type="project" value="UniProtKB-KW"/>
</dbReference>
<dbReference type="EMBL" id="DQTV01000032">
    <property type="protein sequence ID" value="HIP56723.1"/>
    <property type="molecule type" value="Genomic_DNA"/>
</dbReference>
<evidence type="ECO:0000313" key="4">
    <source>
        <dbReference type="Proteomes" id="UP000605805"/>
    </source>
</evidence>
<dbReference type="InterPro" id="IPR036237">
    <property type="entry name" value="Xyl_isomerase-like_sf"/>
</dbReference>
<accession>A0A832Z2H0</accession>
<feature type="domain" description="Xylose isomerase-like TIM barrel" evidence="2">
    <location>
        <begin position="29"/>
        <end position="249"/>
    </location>
</feature>
<sequence length="270" mass="30552">MKLGVAYAVREEVGFEALVEAPLEKVLDMLTELGFSGIELNIANPMKFDVKRYRKAIEDRGLQVPVISTGLSYLTYGYSLTHSDNEMRRRSIEFFTKYAEIAHEFGCDRVVIGLARGRGDSPQALDMLRDSIAKILEATEGLGTILLLEPLNRYETKLINKVSQFVEFVKSMGCPKRIRMLFDTFHMALEERDPYTALIQSRDYLGYVHLADSNRLAPGMGMIDWLKIIAILKAIGYNYFVTVEAIPHPSFEDMIRVASATLRPIIEMLG</sequence>
<keyword evidence="1 3" id="KW-0413">Isomerase</keyword>
<evidence type="ECO:0000256" key="1">
    <source>
        <dbReference type="ARBA" id="ARBA00023235"/>
    </source>
</evidence>
<evidence type="ECO:0000259" key="2">
    <source>
        <dbReference type="Pfam" id="PF01261"/>
    </source>
</evidence>
<dbReference type="Proteomes" id="UP000605805">
    <property type="component" value="Unassembled WGS sequence"/>
</dbReference>
<organism evidence="3 4">
    <name type="scientific">Ignisphaera aggregans</name>
    <dbReference type="NCBI Taxonomy" id="334771"/>
    <lineage>
        <taxon>Archaea</taxon>
        <taxon>Thermoproteota</taxon>
        <taxon>Thermoprotei</taxon>
        <taxon>Desulfurococcales</taxon>
        <taxon>Desulfurococcaceae</taxon>
        <taxon>Ignisphaera</taxon>
    </lineage>
</organism>
<dbReference type="Gene3D" id="3.20.20.150">
    <property type="entry name" value="Divalent-metal-dependent TIM barrel enzymes"/>
    <property type="match status" value="1"/>
</dbReference>
<evidence type="ECO:0000313" key="3">
    <source>
        <dbReference type="EMBL" id="HIP56723.1"/>
    </source>
</evidence>
<name>A0A832Z2H0_9CREN</name>
<gene>
    <name evidence="3" type="ORF">EYH02_01425</name>
</gene>
<dbReference type="AlphaFoldDB" id="A0A832Z2H0"/>
<dbReference type="InterPro" id="IPR013022">
    <property type="entry name" value="Xyl_isomerase-like_TIM-brl"/>
</dbReference>
<dbReference type="InterPro" id="IPR050417">
    <property type="entry name" value="Sugar_Epim/Isomerase"/>
</dbReference>
<reference evidence="3" key="1">
    <citation type="journal article" date="2020" name="ISME J.">
        <title>Gammaproteobacteria mediating utilization of methyl-, sulfur- and petroleum organic compounds in deep ocean hydrothermal plumes.</title>
        <authorList>
            <person name="Zhou Z."/>
            <person name="Liu Y."/>
            <person name="Pan J."/>
            <person name="Cron B.R."/>
            <person name="Toner B.M."/>
            <person name="Anantharaman K."/>
            <person name="Breier J.A."/>
            <person name="Dick G.J."/>
            <person name="Li M."/>
        </authorList>
    </citation>
    <scope>NUCLEOTIDE SEQUENCE</scope>
    <source>
        <strain evidence="3">SZUA-1435</strain>
    </source>
</reference>
<dbReference type="PANTHER" id="PTHR43489">
    <property type="entry name" value="ISOMERASE"/>
    <property type="match status" value="1"/>
</dbReference>